<dbReference type="EMBL" id="CP029487">
    <property type="protein sequence ID" value="QCT73001.1"/>
    <property type="molecule type" value="Genomic_DNA"/>
</dbReference>
<accession>A0A4P9CDN7</accession>
<feature type="domain" description="Electron transfer flavoprotein alpha/beta-subunit N-terminal" evidence="1">
    <location>
        <begin position="48"/>
        <end position="239"/>
    </location>
</feature>
<proteinExistence type="predicted"/>
<gene>
    <name evidence="2" type="ORF">CPZ25_017250</name>
</gene>
<reference evidence="2 3" key="1">
    <citation type="submission" date="2018-05" db="EMBL/GenBank/DDBJ databases">
        <title>Genome comparison of Eubacterium sp.</title>
        <authorList>
            <person name="Feng Y."/>
            <person name="Sanchez-Andrea I."/>
            <person name="Stams A.J.M."/>
            <person name="De Vos W.M."/>
        </authorList>
    </citation>
    <scope>NUCLEOTIDE SEQUENCE [LARGE SCALE GENOMIC DNA]</scope>
    <source>
        <strain evidence="2 3">YI</strain>
    </source>
</reference>
<dbReference type="KEGG" id="emt:CPZ25_017250"/>
<organism evidence="2 3">
    <name type="scientific">Eubacterium maltosivorans</name>
    <dbReference type="NCBI Taxonomy" id="2041044"/>
    <lineage>
        <taxon>Bacteria</taxon>
        <taxon>Bacillati</taxon>
        <taxon>Bacillota</taxon>
        <taxon>Clostridia</taxon>
        <taxon>Eubacteriales</taxon>
        <taxon>Eubacteriaceae</taxon>
        <taxon>Eubacterium</taxon>
    </lineage>
</organism>
<evidence type="ECO:0000313" key="2">
    <source>
        <dbReference type="EMBL" id="QCT73001.1"/>
    </source>
</evidence>
<sequence length="277" mass="30245">MRFDLVLGQEPESRNNDNTKGDKMKICVCFKIVPDLDQVLESDWKDISRGLDTSYVKKMINCFDETALEMALRLKEMAADTGAECTAVTVGGGLASLMKGLYAVGYDRVVNIPLEHREFCPETVAALLADFIKSGNFDLVLFGKQAGMADSGMVPPLSAELLGLPFVEDTVAALLESGQLMLEHETPEGLEALKLKCPVAASVGDAEYAYLRVATLREKMAASKRDIEEWPALKTEDTILPDFSRESSVEECVMIEGESGAAKAGVVYEKWIEGMIS</sequence>
<dbReference type="InterPro" id="IPR014730">
    <property type="entry name" value="ETF_a/b_N"/>
</dbReference>
<dbReference type="Gene3D" id="3.40.50.620">
    <property type="entry name" value="HUPs"/>
    <property type="match status" value="1"/>
</dbReference>
<dbReference type="SUPFAM" id="SSF52402">
    <property type="entry name" value="Adenine nucleotide alpha hydrolases-like"/>
    <property type="match status" value="1"/>
</dbReference>
<dbReference type="SMART" id="SM00893">
    <property type="entry name" value="ETF"/>
    <property type="match status" value="1"/>
</dbReference>
<keyword evidence="3" id="KW-1185">Reference proteome</keyword>
<evidence type="ECO:0000259" key="1">
    <source>
        <dbReference type="SMART" id="SM00893"/>
    </source>
</evidence>
<dbReference type="AlphaFoldDB" id="A0A4P9CDN7"/>
<dbReference type="Proteomes" id="UP000218387">
    <property type="component" value="Chromosome"/>
</dbReference>
<name>A0A4P9CDN7_EUBML</name>
<dbReference type="InterPro" id="IPR014729">
    <property type="entry name" value="Rossmann-like_a/b/a_fold"/>
</dbReference>
<dbReference type="GO" id="GO:0009055">
    <property type="term" value="F:electron transfer activity"/>
    <property type="evidence" value="ECO:0007669"/>
    <property type="project" value="InterPro"/>
</dbReference>
<protein>
    <recommendedName>
        <fullName evidence="1">Electron transfer flavoprotein alpha/beta-subunit N-terminal domain-containing protein</fullName>
    </recommendedName>
</protein>
<dbReference type="PANTHER" id="PTHR21294">
    <property type="entry name" value="ELECTRON TRANSFER FLAVOPROTEIN BETA-SUBUNIT"/>
    <property type="match status" value="1"/>
</dbReference>
<evidence type="ECO:0000313" key="3">
    <source>
        <dbReference type="Proteomes" id="UP000218387"/>
    </source>
</evidence>
<dbReference type="InterPro" id="IPR012255">
    <property type="entry name" value="ETF_b"/>
</dbReference>
<dbReference type="Pfam" id="PF01012">
    <property type="entry name" value="ETF"/>
    <property type="match status" value="1"/>
</dbReference>